<dbReference type="EMBL" id="BAAAQD010000013">
    <property type="protein sequence ID" value="GAA1535954.1"/>
    <property type="molecule type" value="Genomic_DNA"/>
</dbReference>
<gene>
    <name evidence="2" type="ORF">GCM10009827_062940</name>
</gene>
<dbReference type="Proteomes" id="UP001501470">
    <property type="component" value="Unassembled WGS sequence"/>
</dbReference>
<keyword evidence="3" id="KW-1185">Reference proteome</keyword>
<evidence type="ECO:0000313" key="3">
    <source>
        <dbReference type="Proteomes" id="UP001501470"/>
    </source>
</evidence>
<dbReference type="InterPro" id="IPR012334">
    <property type="entry name" value="Pectin_lyas_fold"/>
</dbReference>
<name>A0ABP4M235_9ACTN</name>
<dbReference type="InterPro" id="IPR006311">
    <property type="entry name" value="TAT_signal"/>
</dbReference>
<evidence type="ECO:0000313" key="2">
    <source>
        <dbReference type="EMBL" id="GAA1535954.1"/>
    </source>
</evidence>
<feature type="chain" id="PRO_5045548636" description="Right handed beta helix domain-containing protein" evidence="1">
    <location>
        <begin position="30"/>
        <end position="358"/>
    </location>
</feature>
<dbReference type="Pfam" id="PF01696">
    <property type="entry name" value="Adeno_E1B_55K"/>
    <property type="match status" value="1"/>
</dbReference>
<comment type="caution">
    <text evidence="2">The sequence shown here is derived from an EMBL/GenBank/DDBJ whole genome shotgun (WGS) entry which is preliminary data.</text>
</comment>
<dbReference type="InterPro" id="IPR011050">
    <property type="entry name" value="Pectin_lyase_fold/virulence"/>
</dbReference>
<proteinExistence type="predicted"/>
<reference evidence="3" key="1">
    <citation type="journal article" date="2019" name="Int. J. Syst. Evol. Microbiol.">
        <title>The Global Catalogue of Microorganisms (GCM) 10K type strain sequencing project: providing services to taxonomists for standard genome sequencing and annotation.</title>
        <authorList>
            <consortium name="The Broad Institute Genomics Platform"/>
            <consortium name="The Broad Institute Genome Sequencing Center for Infectious Disease"/>
            <person name="Wu L."/>
            <person name="Ma J."/>
        </authorList>
    </citation>
    <scope>NUCLEOTIDE SEQUENCE [LARGE SCALE GENOMIC DNA]</scope>
    <source>
        <strain evidence="3">JCM 15933</strain>
    </source>
</reference>
<dbReference type="InterPro" id="IPR002612">
    <property type="entry name" value="Adeno_E1B_55kDa"/>
</dbReference>
<sequence>MEPRMGRRAVAAAGAAGALAALVPPGRSAAAAVPAQLPTLGVTDDWAAVLAATPRVQLAPGAVYTLAATVALPDQCLIVGNGATVTVAGEHLGALSVTGRSDVTLTGIRFLGRAASPVNLAPQFAHVGVRISRSTNVRLLDCDFTNWRGAGVAVTGSAADDYFGYRLKLRGNAFHRCYLGVSLADRSEYSQLTANSFTSCRLAVWNSSGNWSIADNVIVGCHGAYYSFGRTGPYGALTADNWGHGSVTGNIVNHANGGTPGRWTANLAFPIGGTGLDPGPGVVVDGVLPPTFAANTLWYSDIRATNLLGTRWLLTGCTLSNLTVGCTGAVPVHLAGTQSGSPAAMPLLQGNVLDLLPL</sequence>
<keyword evidence="1" id="KW-0732">Signal</keyword>
<dbReference type="InterPro" id="IPR006626">
    <property type="entry name" value="PbH1"/>
</dbReference>
<evidence type="ECO:0008006" key="4">
    <source>
        <dbReference type="Google" id="ProtNLM"/>
    </source>
</evidence>
<dbReference type="SUPFAM" id="SSF51126">
    <property type="entry name" value="Pectin lyase-like"/>
    <property type="match status" value="1"/>
</dbReference>
<accession>A0ABP4M235</accession>
<dbReference type="SMART" id="SM00710">
    <property type="entry name" value="PbH1"/>
    <property type="match status" value="3"/>
</dbReference>
<dbReference type="Gene3D" id="2.160.20.10">
    <property type="entry name" value="Single-stranded right-handed beta-helix, Pectin lyase-like"/>
    <property type="match status" value="1"/>
</dbReference>
<evidence type="ECO:0000256" key="1">
    <source>
        <dbReference type="SAM" id="SignalP"/>
    </source>
</evidence>
<dbReference type="RefSeq" id="WP_344505941.1">
    <property type="nucleotide sequence ID" value="NZ_BAAAQD010000013.1"/>
</dbReference>
<protein>
    <recommendedName>
        <fullName evidence="4">Right handed beta helix domain-containing protein</fullName>
    </recommendedName>
</protein>
<feature type="signal peptide" evidence="1">
    <location>
        <begin position="1"/>
        <end position="29"/>
    </location>
</feature>
<dbReference type="PROSITE" id="PS51318">
    <property type="entry name" value="TAT"/>
    <property type="match status" value="1"/>
</dbReference>
<organism evidence="2 3">
    <name type="scientific">Dactylosporangium maewongense</name>
    <dbReference type="NCBI Taxonomy" id="634393"/>
    <lineage>
        <taxon>Bacteria</taxon>
        <taxon>Bacillati</taxon>
        <taxon>Actinomycetota</taxon>
        <taxon>Actinomycetes</taxon>
        <taxon>Micromonosporales</taxon>
        <taxon>Micromonosporaceae</taxon>
        <taxon>Dactylosporangium</taxon>
    </lineage>
</organism>